<sequence length="1035" mass="116394">MASELRIWTFYETIDSQLSGLGSGDSDEVHFSAPLVSIKSCLIGTRAENAFSLESDHANCASFGSSNLQTMHSYLRDLRRAAEKAEYLSANFQHTPLMLADKVKVELIGFFGDPKSDGHADIRLYISRHILREFLDKGPEQCLHERLSTVAPKPRRAPLRPSKAGTPARETGVSGGRNIWSNVQEIGSRLFGQNKSPPNSPRGPSHTQSPEIVVTSHPPRPSIAGAATEPQPMNPVIGPRRIRGLPVPSLSPPGNHRPPSRSGNRARSISDPGGADMFPRTTDDDGDINSIRSRDAFPGVDEKDHQTQAAENKRQDISRDNPLHELTADFLRPDLSWRKFMWIHLPFNNPHWVNKIFDKLSETNHQNYSKLLSNDLWVKRHIQGRHANLQGAYVKPGCAFVPAESNPPSRPSSSSSQGTSRSHGISPSHLYLYMPYLHFDTYKNIIRRRNVIRRRMSHGRARPVPQDIAELESLDCRVIWEYIGHDPPLNARRTLDQYGYPALRDTYARDDDQMLYKLTKERMTLLPKDRQDMYSTRNAEDKQPPIISPGSPLAMNADTPLNSDAASYEYESDEDLESDILDGNVLMVDQLWLWAIDEKTLTTFFPKRESYPTEGPMFQQADLRNSVYHELNGDLTGRCETALDLAAFVVLHAVTVLLDRTSHPDLEVFRIFEEAIGILSERMTSSLKRFRMQTFRDNKILDESLSSDTEEGDDDPEDNRSAAIKRRHRRELEQAERENRENTSALLELRDMDDELSTMKTLFAEQKVVIEAMLASYQEPERRDLTEHGRGFLVEALGRLEEYTRQTGDMIERVETTRKDYEKLLEMVQRQAQVDEVRWSRLQTELASSQNLSVMIFTTFTVIFLPLSFFTSLFGMNTAEWGGADDNFVSLRTIGAVSLPASAGLVAASLVLAFSARAQAFCKAGFRAARRALEAVALKGPRKVALLLLAAAAAAAAASKEKEEGGGEGQGSRDGDGRRRGGGAGKKKKTWNKVAKEELQERRRLRRRERGYDFWETEEGHAEKTGGKGNLEEDG</sequence>
<feature type="compositionally biased region" description="Basic and acidic residues" evidence="5">
    <location>
        <begin position="292"/>
        <end position="320"/>
    </location>
</feature>
<feature type="region of interest" description="Disordered" evidence="5">
    <location>
        <begin position="146"/>
        <end position="178"/>
    </location>
</feature>
<feature type="compositionally biased region" description="Basic and acidic residues" evidence="5">
    <location>
        <begin position="730"/>
        <end position="741"/>
    </location>
</feature>
<dbReference type="PANTHER" id="PTHR47685">
    <property type="entry name" value="MAGNESIUM TRANSPORT PROTEIN CORA"/>
    <property type="match status" value="1"/>
</dbReference>
<dbReference type="GO" id="GO:0016020">
    <property type="term" value="C:membrane"/>
    <property type="evidence" value="ECO:0007669"/>
    <property type="project" value="UniProtKB-SubCell"/>
</dbReference>
<feature type="transmembrane region" description="Helical" evidence="6">
    <location>
        <begin position="852"/>
        <end position="874"/>
    </location>
</feature>
<keyword evidence="3 6" id="KW-1133">Transmembrane helix</keyword>
<feature type="region of interest" description="Disordered" evidence="5">
    <location>
        <begin position="703"/>
        <end position="746"/>
    </location>
</feature>
<proteinExistence type="predicted"/>
<dbReference type="InterPro" id="IPR002523">
    <property type="entry name" value="MgTranspt_CorA/ZnTranspt_ZntB"/>
</dbReference>
<reference evidence="7 8" key="1">
    <citation type="submission" date="2024-02" db="EMBL/GenBank/DDBJ databases">
        <title>De novo assembly and annotation of 12 fungi associated with fruit tree decline syndrome in Ontario, Canada.</title>
        <authorList>
            <person name="Sulman M."/>
            <person name="Ellouze W."/>
            <person name="Ilyukhin E."/>
        </authorList>
    </citation>
    <scope>NUCLEOTIDE SEQUENCE [LARGE SCALE GENOMIC DNA]</scope>
    <source>
        <strain evidence="7 8">M11/M66-122</strain>
    </source>
</reference>
<dbReference type="AlphaFoldDB" id="A0AAN9YH05"/>
<feature type="compositionally biased region" description="Low complexity" evidence="5">
    <location>
        <begin position="411"/>
        <end position="423"/>
    </location>
</feature>
<evidence type="ECO:0000256" key="6">
    <source>
        <dbReference type="SAM" id="Phobius"/>
    </source>
</evidence>
<feature type="compositionally biased region" description="Basic and acidic residues" evidence="5">
    <location>
        <begin position="959"/>
        <end position="979"/>
    </location>
</feature>
<dbReference type="PANTHER" id="PTHR47685:SF1">
    <property type="entry name" value="MAGNESIUM TRANSPORT PROTEIN CORA"/>
    <property type="match status" value="1"/>
</dbReference>
<evidence type="ECO:0000256" key="1">
    <source>
        <dbReference type="ARBA" id="ARBA00004141"/>
    </source>
</evidence>
<dbReference type="Proteomes" id="UP001320420">
    <property type="component" value="Unassembled WGS sequence"/>
</dbReference>
<feature type="region of interest" description="Disordered" evidence="5">
    <location>
        <begin position="402"/>
        <end position="423"/>
    </location>
</feature>
<dbReference type="Gene3D" id="1.20.58.340">
    <property type="entry name" value="Magnesium transport protein CorA, transmembrane region"/>
    <property type="match status" value="1"/>
</dbReference>
<keyword evidence="2 6" id="KW-0812">Transmembrane</keyword>
<protein>
    <submittedName>
        <fullName evidence="7">Uncharacterized protein</fullName>
    </submittedName>
</protein>
<organism evidence="7 8">
    <name type="scientific">Diatrype stigma</name>
    <dbReference type="NCBI Taxonomy" id="117547"/>
    <lineage>
        <taxon>Eukaryota</taxon>
        <taxon>Fungi</taxon>
        <taxon>Dikarya</taxon>
        <taxon>Ascomycota</taxon>
        <taxon>Pezizomycotina</taxon>
        <taxon>Sordariomycetes</taxon>
        <taxon>Xylariomycetidae</taxon>
        <taxon>Xylariales</taxon>
        <taxon>Diatrypaceae</taxon>
        <taxon>Diatrype</taxon>
    </lineage>
</organism>
<feature type="region of interest" description="Disordered" evidence="5">
    <location>
        <begin position="535"/>
        <end position="560"/>
    </location>
</feature>
<keyword evidence="8" id="KW-1185">Reference proteome</keyword>
<gene>
    <name evidence="7" type="ORF">SLS62_010871</name>
</gene>
<evidence type="ECO:0000256" key="4">
    <source>
        <dbReference type="ARBA" id="ARBA00023136"/>
    </source>
</evidence>
<evidence type="ECO:0000256" key="3">
    <source>
        <dbReference type="ARBA" id="ARBA00022989"/>
    </source>
</evidence>
<dbReference type="EMBL" id="JAKJXP020000152">
    <property type="protein sequence ID" value="KAK7741936.1"/>
    <property type="molecule type" value="Genomic_DNA"/>
</dbReference>
<dbReference type="GO" id="GO:0046873">
    <property type="term" value="F:metal ion transmembrane transporter activity"/>
    <property type="evidence" value="ECO:0007669"/>
    <property type="project" value="InterPro"/>
</dbReference>
<feature type="compositionally biased region" description="Basic and acidic residues" evidence="5">
    <location>
        <begin position="1010"/>
        <end position="1026"/>
    </location>
</feature>
<evidence type="ECO:0000313" key="8">
    <source>
        <dbReference type="Proteomes" id="UP001320420"/>
    </source>
</evidence>
<evidence type="ECO:0000256" key="5">
    <source>
        <dbReference type="SAM" id="MobiDB-lite"/>
    </source>
</evidence>
<dbReference type="InterPro" id="IPR050829">
    <property type="entry name" value="CorA_MIT"/>
</dbReference>
<dbReference type="InterPro" id="IPR045863">
    <property type="entry name" value="CorA_TM1_TM2"/>
</dbReference>
<feature type="compositionally biased region" description="Acidic residues" evidence="5">
    <location>
        <begin position="708"/>
        <end position="717"/>
    </location>
</feature>
<feature type="region of interest" description="Disordered" evidence="5">
    <location>
        <begin position="959"/>
        <end position="1035"/>
    </location>
</feature>
<dbReference type="Pfam" id="PF01544">
    <property type="entry name" value="CorA"/>
    <property type="match status" value="1"/>
</dbReference>
<feature type="region of interest" description="Disordered" evidence="5">
    <location>
        <begin position="190"/>
        <end position="320"/>
    </location>
</feature>
<feature type="transmembrane region" description="Helical" evidence="6">
    <location>
        <begin position="894"/>
        <end position="914"/>
    </location>
</feature>
<evidence type="ECO:0000313" key="7">
    <source>
        <dbReference type="EMBL" id="KAK7741936.1"/>
    </source>
</evidence>
<accession>A0AAN9YH05</accession>
<evidence type="ECO:0000256" key="2">
    <source>
        <dbReference type="ARBA" id="ARBA00022692"/>
    </source>
</evidence>
<keyword evidence="4 6" id="KW-0472">Membrane</keyword>
<comment type="subcellular location">
    <subcellularLocation>
        <location evidence="1">Membrane</location>
        <topology evidence="1">Multi-pass membrane protein</topology>
    </subcellularLocation>
</comment>
<dbReference type="SUPFAM" id="SSF144083">
    <property type="entry name" value="Magnesium transport protein CorA, transmembrane region"/>
    <property type="match status" value="1"/>
</dbReference>
<comment type="caution">
    <text evidence="7">The sequence shown here is derived from an EMBL/GenBank/DDBJ whole genome shotgun (WGS) entry which is preliminary data.</text>
</comment>
<name>A0AAN9YH05_9PEZI</name>